<dbReference type="PROSITE" id="PS50404">
    <property type="entry name" value="GST_NTER"/>
    <property type="match status" value="1"/>
</dbReference>
<dbReference type="Proteomes" id="UP001069090">
    <property type="component" value="Unassembled WGS sequence"/>
</dbReference>
<dbReference type="PROSITE" id="PS51354">
    <property type="entry name" value="GLUTAREDOXIN_2"/>
    <property type="match status" value="1"/>
</dbReference>
<evidence type="ECO:0000259" key="1">
    <source>
        <dbReference type="PROSITE" id="PS50404"/>
    </source>
</evidence>
<dbReference type="PROSITE" id="PS00195">
    <property type="entry name" value="GLUTAREDOXIN_1"/>
    <property type="match status" value="1"/>
</dbReference>
<evidence type="ECO:0000313" key="2">
    <source>
        <dbReference type="EMBL" id="MCZ0863752.1"/>
    </source>
</evidence>
<dbReference type="EMBL" id="JAPTGG010000001">
    <property type="protein sequence ID" value="MCZ0863752.1"/>
    <property type="molecule type" value="Genomic_DNA"/>
</dbReference>
<comment type="caution">
    <text evidence="2">The sequence shown here is derived from an EMBL/GenBank/DDBJ whole genome shotgun (WGS) entry which is preliminary data.</text>
</comment>
<name>A0A9J6RHK6_9GAMM</name>
<dbReference type="InterPro" id="IPR036249">
    <property type="entry name" value="Thioredoxin-like_sf"/>
</dbReference>
<evidence type="ECO:0000313" key="3">
    <source>
        <dbReference type="Proteomes" id="UP001069090"/>
    </source>
</evidence>
<dbReference type="InterPro" id="IPR004045">
    <property type="entry name" value="Glutathione_S-Trfase_N"/>
</dbReference>
<dbReference type="RefSeq" id="WP_258329895.1">
    <property type="nucleotide sequence ID" value="NZ_JAPTGG010000001.1"/>
</dbReference>
<dbReference type="Gene3D" id="3.40.30.10">
    <property type="entry name" value="Glutaredoxin"/>
    <property type="match status" value="1"/>
</dbReference>
<dbReference type="Pfam" id="PF13417">
    <property type="entry name" value="GST_N_3"/>
    <property type="match status" value="1"/>
</dbReference>
<gene>
    <name evidence="2" type="ORF">O0V09_00985</name>
</gene>
<dbReference type="AlphaFoldDB" id="A0A9J6RHK6"/>
<dbReference type="InterPro" id="IPR011767">
    <property type="entry name" value="GLR_AS"/>
</dbReference>
<dbReference type="SUPFAM" id="SSF52833">
    <property type="entry name" value="Thioredoxin-like"/>
    <property type="match status" value="1"/>
</dbReference>
<reference evidence="2 3" key="1">
    <citation type="submission" date="2022-12" db="EMBL/GenBank/DDBJ databases">
        <title>Dasania phycosphaerae sp. nov., isolated from particulate material of the south coast of Korea.</title>
        <authorList>
            <person name="Jiang Y."/>
        </authorList>
    </citation>
    <scope>NUCLEOTIDE SEQUENCE [LARGE SCALE GENOMIC DNA]</scope>
    <source>
        <strain evidence="2 3">GY-19</strain>
    </source>
</reference>
<sequence>MVLLKVLRLVLGYSIVAISFITSPRKAKRPPAQQAHINQLAEDLTLYQFYACPFCVKVRRALRRLNMPVATINAQQPEHKAELLEGGGRVKVPCLKIVENGSTQWLYESKAIVEYLEKRCA</sequence>
<feature type="domain" description="GST N-terminal" evidence="1">
    <location>
        <begin position="42"/>
        <end position="121"/>
    </location>
</feature>
<protein>
    <submittedName>
        <fullName evidence="2">Glutathione S-transferase N-terminal domain-containing protein</fullName>
    </submittedName>
</protein>
<accession>A0A9J6RHK6</accession>
<keyword evidence="3" id="KW-1185">Reference proteome</keyword>
<organism evidence="2 3">
    <name type="scientific">Dasania phycosphaerae</name>
    <dbReference type="NCBI Taxonomy" id="2950436"/>
    <lineage>
        <taxon>Bacteria</taxon>
        <taxon>Pseudomonadati</taxon>
        <taxon>Pseudomonadota</taxon>
        <taxon>Gammaproteobacteria</taxon>
        <taxon>Cellvibrionales</taxon>
        <taxon>Spongiibacteraceae</taxon>
        <taxon>Dasania</taxon>
    </lineage>
</organism>
<proteinExistence type="predicted"/>